<dbReference type="RefSeq" id="WP_008845773.1">
    <property type="nucleotide sequence ID" value="NZ_BAEN01000065.1"/>
</dbReference>
<gene>
    <name evidence="2" type="ORF">GLIP_3355</name>
</gene>
<dbReference type="EMBL" id="BAEN01000065">
    <property type="protein sequence ID" value="GAC15969.1"/>
    <property type="molecule type" value="Genomic_DNA"/>
</dbReference>
<keyword evidence="1" id="KW-0472">Membrane</keyword>
<organism evidence="2 3">
    <name type="scientific">Aliiglaciecola lipolytica E3</name>
    <dbReference type="NCBI Taxonomy" id="1127673"/>
    <lineage>
        <taxon>Bacteria</taxon>
        <taxon>Pseudomonadati</taxon>
        <taxon>Pseudomonadota</taxon>
        <taxon>Gammaproteobacteria</taxon>
        <taxon>Alteromonadales</taxon>
        <taxon>Alteromonadaceae</taxon>
        <taxon>Aliiglaciecola</taxon>
    </lineage>
</organism>
<evidence type="ECO:0000256" key="1">
    <source>
        <dbReference type="SAM" id="Phobius"/>
    </source>
</evidence>
<evidence type="ECO:0000313" key="3">
    <source>
        <dbReference type="Proteomes" id="UP000006334"/>
    </source>
</evidence>
<evidence type="ECO:0000313" key="2">
    <source>
        <dbReference type="EMBL" id="GAC15969.1"/>
    </source>
</evidence>
<feature type="transmembrane region" description="Helical" evidence="1">
    <location>
        <begin position="7"/>
        <end position="29"/>
    </location>
</feature>
<dbReference type="STRING" id="1127673.GLIP_3355"/>
<feature type="transmembrane region" description="Helical" evidence="1">
    <location>
        <begin position="41"/>
        <end position="59"/>
    </location>
</feature>
<reference evidence="2 3" key="1">
    <citation type="journal article" date="2017" name="Antonie Van Leeuwenhoek">
        <title>Rhizobium rhizosphaerae sp. nov., a novel species isolated from rice rhizosphere.</title>
        <authorList>
            <person name="Zhao J.J."/>
            <person name="Zhang J."/>
            <person name="Zhang R.J."/>
            <person name="Zhang C.W."/>
            <person name="Yin H.Q."/>
            <person name="Zhang X.X."/>
        </authorList>
    </citation>
    <scope>NUCLEOTIDE SEQUENCE [LARGE SCALE GENOMIC DNA]</scope>
    <source>
        <strain evidence="2 3">E3</strain>
    </source>
</reference>
<dbReference type="Proteomes" id="UP000006334">
    <property type="component" value="Unassembled WGS sequence"/>
</dbReference>
<sequence>MDRKFIMFANAILFFMIATNLWAAVSAWLFNDINMSSNPHLQTALLYVICGFLFNQYGTEKRMQKQHKRD</sequence>
<name>K6X5T0_9ALTE</name>
<protein>
    <submittedName>
        <fullName evidence="2">Uncharacterized protein</fullName>
    </submittedName>
</protein>
<comment type="caution">
    <text evidence="2">The sequence shown here is derived from an EMBL/GenBank/DDBJ whole genome shotgun (WGS) entry which is preliminary data.</text>
</comment>
<keyword evidence="3" id="KW-1185">Reference proteome</keyword>
<proteinExistence type="predicted"/>
<keyword evidence="1" id="KW-0812">Transmembrane</keyword>
<dbReference type="AlphaFoldDB" id="K6X5T0"/>
<accession>K6X5T0</accession>
<keyword evidence="1" id="KW-1133">Transmembrane helix</keyword>